<dbReference type="Proteomes" id="UP000237000">
    <property type="component" value="Unassembled WGS sequence"/>
</dbReference>
<reference evidence="3" key="1">
    <citation type="submission" date="2016-06" db="EMBL/GenBank/DDBJ databases">
        <title>Parallel loss of symbiosis genes in relatives of nitrogen-fixing non-legume Parasponia.</title>
        <authorList>
            <person name="Van Velzen R."/>
            <person name="Holmer R."/>
            <person name="Bu F."/>
            <person name="Rutten L."/>
            <person name="Van Zeijl A."/>
            <person name="Liu W."/>
            <person name="Santuari L."/>
            <person name="Cao Q."/>
            <person name="Sharma T."/>
            <person name="Shen D."/>
            <person name="Roswanjaya Y."/>
            <person name="Wardhani T."/>
            <person name="Kalhor M.S."/>
            <person name="Jansen J."/>
            <person name="Van den Hoogen J."/>
            <person name="Gungor B."/>
            <person name="Hartog M."/>
            <person name="Hontelez J."/>
            <person name="Verver J."/>
            <person name="Yang W.-C."/>
            <person name="Schijlen E."/>
            <person name="Repin R."/>
            <person name="Schilthuizen M."/>
            <person name="Schranz E."/>
            <person name="Heidstra R."/>
            <person name="Miyata K."/>
            <person name="Fedorova E."/>
            <person name="Kohlen W."/>
            <person name="Bisseling T."/>
            <person name="Smit S."/>
            <person name="Geurts R."/>
        </authorList>
    </citation>
    <scope>NUCLEOTIDE SEQUENCE [LARGE SCALE GENOMIC DNA]</scope>
    <source>
        <strain evidence="3">cv. RG33-2</strain>
    </source>
</reference>
<evidence type="ECO:0000313" key="3">
    <source>
        <dbReference type="Proteomes" id="UP000237000"/>
    </source>
</evidence>
<sequence length="62" mass="6683">MRPGPSSNRVKPTISISAYQEVRASEARNAQLNTFNLNPNGTRSSSLSSTSKPKTKKEFSAG</sequence>
<feature type="region of interest" description="Disordered" evidence="1">
    <location>
        <begin position="34"/>
        <end position="62"/>
    </location>
</feature>
<dbReference type="InParanoid" id="A0A2P5FQR7"/>
<proteinExistence type="predicted"/>
<keyword evidence="3" id="KW-1185">Reference proteome</keyword>
<organism evidence="2 3">
    <name type="scientific">Trema orientale</name>
    <name type="common">Charcoal tree</name>
    <name type="synonym">Celtis orientalis</name>
    <dbReference type="NCBI Taxonomy" id="63057"/>
    <lineage>
        <taxon>Eukaryota</taxon>
        <taxon>Viridiplantae</taxon>
        <taxon>Streptophyta</taxon>
        <taxon>Embryophyta</taxon>
        <taxon>Tracheophyta</taxon>
        <taxon>Spermatophyta</taxon>
        <taxon>Magnoliopsida</taxon>
        <taxon>eudicotyledons</taxon>
        <taxon>Gunneridae</taxon>
        <taxon>Pentapetalae</taxon>
        <taxon>rosids</taxon>
        <taxon>fabids</taxon>
        <taxon>Rosales</taxon>
        <taxon>Cannabaceae</taxon>
        <taxon>Trema</taxon>
    </lineage>
</organism>
<dbReference type="AlphaFoldDB" id="A0A2P5FQR7"/>
<accession>A0A2P5FQR7</accession>
<evidence type="ECO:0000256" key="1">
    <source>
        <dbReference type="SAM" id="MobiDB-lite"/>
    </source>
</evidence>
<comment type="caution">
    <text evidence="2">The sequence shown here is derived from an EMBL/GenBank/DDBJ whole genome shotgun (WGS) entry which is preliminary data.</text>
</comment>
<evidence type="ECO:0000313" key="2">
    <source>
        <dbReference type="EMBL" id="POO00091.1"/>
    </source>
</evidence>
<name>A0A2P5FQR7_TREOI</name>
<protein>
    <submittedName>
        <fullName evidence="2">Uncharacterized protein</fullName>
    </submittedName>
</protein>
<dbReference type="EMBL" id="JXTC01000015">
    <property type="protein sequence ID" value="POO00091.1"/>
    <property type="molecule type" value="Genomic_DNA"/>
</dbReference>
<gene>
    <name evidence="2" type="ORF">TorRG33x02_042180</name>
</gene>
<feature type="compositionally biased region" description="Low complexity" evidence="1">
    <location>
        <begin position="42"/>
        <end position="52"/>
    </location>
</feature>